<organism evidence="2">
    <name type="scientific">Musca domestica</name>
    <name type="common">House fly</name>
    <dbReference type="NCBI Taxonomy" id="7370"/>
    <lineage>
        <taxon>Eukaryota</taxon>
        <taxon>Metazoa</taxon>
        <taxon>Ecdysozoa</taxon>
        <taxon>Arthropoda</taxon>
        <taxon>Hexapoda</taxon>
        <taxon>Insecta</taxon>
        <taxon>Pterygota</taxon>
        <taxon>Neoptera</taxon>
        <taxon>Endopterygota</taxon>
        <taxon>Diptera</taxon>
        <taxon>Brachycera</taxon>
        <taxon>Muscomorpha</taxon>
        <taxon>Muscoidea</taxon>
        <taxon>Muscidae</taxon>
        <taxon>Musca</taxon>
    </lineage>
</organism>
<gene>
    <name evidence="2" type="primary">105262398</name>
</gene>
<proteinExistence type="predicted"/>
<dbReference type="VEuPathDB" id="VectorBase:MDOA016345"/>
<name>A0A1I8NJV7_MUSDO</name>
<feature type="compositionally biased region" description="Polar residues" evidence="1">
    <location>
        <begin position="36"/>
        <end position="47"/>
    </location>
</feature>
<protein>
    <submittedName>
        <fullName evidence="2">Uncharacterized protein</fullName>
    </submittedName>
</protein>
<evidence type="ECO:0000313" key="2">
    <source>
        <dbReference type="EnsemblMetazoa" id="MDOA016345-PA"/>
    </source>
</evidence>
<dbReference type="VEuPathDB" id="VectorBase:MDOMA2_020928"/>
<feature type="region of interest" description="Disordered" evidence="1">
    <location>
        <begin position="36"/>
        <end position="68"/>
    </location>
</feature>
<dbReference type="AlphaFoldDB" id="A0A1I8NJV7"/>
<dbReference type="EnsemblMetazoa" id="MDOA016345-RA">
    <property type="protein sequence ID" value="MDOA016345-PA"/>
    <property type="gene ID" value="MDOA016345"/>
</dbReference>
<accession>A0A1I8NJV7</accession>
<reference evidence="2" key="1">
    <citation type="submission" date="2020-05" db="UniProtKB">
        <authorList>
            <consortium name="EnsemblMetazoa"/>
        </authorList>
    </citation>
    <scope>IDENTIFICATION</scope>
    <source>
        <strain evidence="2">Aabys</strain>
    </source>
</reference>
<sequence length="121" mass="12665">YITPSNAPQNSVNSASLMYPGTSGQMYRMHPTTNALHHNAGVTNHPNPTADMTDGTEAAAAGSSSSNGFSQRLRELAASAGLMSLKTKTTTLKPVIKTRGSPGPEFPKKVTFSAFATVQVV</sequence>
<evidence type="ECO:0000256" key="1">
    <source>
        <dbReference type="SAM" id="MobiDB-lite"/>
    </source>
</evidence>